<dbReference type="InterPro" id="IPR023198">
    <property type="entry name" value="PGP-like_dom2"/>
</dbReference>
<proteinExistence type="predicted"/>
<comment type="caution">
    <text evidence="1">The sequence shown here is derived from an EMBL/GenBank/DDBJ whole genome shotgun (WGS) entry which is preliminary data.</text>
</comment>
<dbReference type="PANTHER" id="PTHR43434:SF13">
    <property type="entry name" value="PHOSPHOGLYCOLATE PHOSPHATASE"/>
    <property type="match status" value="1"/>
</dbReference>
<dbReference type="Gene3D" id="3.40.50.1000">
    <property type="entry name" value="HAD superfamily/HAD-like"/>
    <property type="match status" value="1"/>
</dbReference>
<name>A0ABU9ZB19_9HYPH</name>
<dbReference type="InterPro" id="IPR050155">
    <property type="entry name" value="HAD-like_hydrolase_sf"/>
</dbReference>
<dbReference type="SFLD" id="SFLDS00003">
    <property type="entry name" value="Haloacid_Dehalogenase"/>
    <property type="match status" value="1"/>
</dbReference>
<dbReference type="SUPFAM" id="SSF56784">
    <property type="entry name" value="HAD-like"/>
    <property type="match status" value="1"/>
</dbReference>
<dbReference type="PANTHER" id="PTHR43434">
    <property type="entry name" value="PHOSPHOGLYCOLATE PHOSPHATASE"/>
    <property type="match status" value="1"/>
</dbReference>
<protein>
    <submittedName>
        <fullName evidence="1">HAD hydrolase-like protein</fullName>
    </submittedName>
</protein>
<dbReference type="Proteomes" id="UP001404845">
    <property type="component" value="Unassembled WGS sequence"/>
</dbReference>
<evidence type="ECO:0000313" key="1">
    <source>
        <dbReference type="EMBL" id="MEN3228480.1"/>
    </source>
</evidence>
<dbReference type="SFLD" id="SFLDG01129">
    <property type="entry name" value="C1.5:_HAD__Beta-PGM__Phosphata"/>
    <property type="match status" value="1"/>
</dbReference>
<reference evidence="1 2" key="1">
    <citation type="journal article" date="2023" name="PLoS ONE">
        <title>Complete genome assembly of Hawai'i environmental nontuberculous mycobacteria reveals unexpected co-isolation with methylobacteria.</title>
        <authorList>
            <person name="Hendrix J."/>
            <person name="Epperson L.E."/>
            <person name="Tong E.I."/>
            <person name="Chan Y.L."/>
            <person name="Hasan N.A."/>
            <person name="Dawrs S.N."/>
            <person name="Norton G.J."/>
            <person name="Virdi R."/>
            <person name="Crooks J.L."/>
            <person name="Chan E.D."/>
            <person name="Honda J.R."/>
            <person name="Strong M."/>
        </authorList>
    </citation>
    <scope>NUCLEOTIDE SEQUENCE [LARGE SCALE GENOMIC DNA]</scope>
    <source>
        <strain evidence="1 2">NJH_HI01</strain>
    </source>
</reference>
<keyword evidence="2" id="KW-1185">Reference proteome</keyword>
<dbReference type="InterPro" id="IPR041492">
    <property type="entry name" value="HAD_2"/>
</dbReference>
<evidence type="ECO:0000313" key="2">
    <source>
        <dbReference type="Proteomes" id="UP001404845"/>
    </source>
</evidence>
<sequence>MSVTISAAATAPYRLVAFDFDGTLADTFPWFCANLNDVAARYRFRRVEAGETERLRGLSARAILKDLGIPAWKVPLIARHMRALAAREASRVRLFPGVPEMLADLAAAEFSLAVVSSNSEANVRRALGASAGLIRRYDCGAALFGKARHLRAVARAEGVDPAAMLAVGDEIRDAEAAVRAGCAFAAVAWGYNSPEALAGMRPAYLFTEPGAIARALADPIGRSYCPARAPGTTEAPAPLPNGS</sequence>
<dbReference type="Gene3D" id="1.10.150.240">
    <property type="entry name" value="Putative phosphatase, domain 2"/>
    <property type="match status" value="1"/>
</dbReference>
<organism evidence="1 2">
    <name type="scientific">Methylorubrum rhodesianum</name>
    <dbReference type="NCBI Taxonomy" id="29427"/>
    <lineage>
        <taxon>Bacteria</taxon>
        <taxon>Pseudomonadati</taxon>
        <taxon>Pseudomonadota</taxon>
        <taxon>Alphaproteobacteria</taxon>
        <taxon>Hyphomicrobiales</taxon>
        <taxon>Methylobacteriaceae</taxon>
        <taxon>Methylorubrum</taxon>
    </lineage>
</organism>
<dbReference type="RefSeq" id="WP_183669848.1">
    <property type="nucleotide sequence ID" value="NZ_JACHOS010000018.1"/>
</dbReference>
<gene>
    <name evidence="1" type="ORF">PUR21_12695</name>
</gene>
<dbReference type="EMBL" id="JAQYXL010000001">
    <property type="protein sequence ID" value="MEN3228480.1"/>
    <property type="molecule type" value="Genomic_DNA"/>
</dbReference>
<accession>A0ABU9ZB19</accession>
<dbReference type="Pfam" id="PF13419">
    <property type="entry name" value="HAD_2"/>
    <property type="match status" value="1"/>
</dbReference>
<dbReference type="InterPro" id="IPR023214">
    <property type="entry name" value="HAD_sf"/>
</dbReference>
<dbReference type="InterPro" id="IPR036412">
    <property type="entry name" value="HAD-like_sf"/>
</dbReference>